<keyword evidence="3" id="KW-0378">Hydrolase</keyword>
<name>A0A5B2WAW2_9PSEU</name>
<dbReference type="Pfam" id="PF00795">
    <property type="entry name" value="CN_hydrolase"/>
    <property type="match status" value="1"/>
</dbReference>
<feature type="domain" description="CN hydrolase" evidence="2">
    <location>
        <begin position="5"/>
        <end position="242"/>
    </location>
</feature>
<reference evidence="3 4" key="1">
    <citation type="submission" date="2019-09" db="EMBL/GenBank/DDBJ databases">
        <title>Goodfellowia gen. nov., a new genus of the Pseudonocardineae related to Actinoalloteichus, containing Goodfellowia coeruleoviolacea gen. nov., comb. nov. gen. nov., comb. nov.</title>
        <authorList>
            <person name="Labeda D."/>
        </authorList>
    </citation>
    <scope>NUCLEOTIDE SEQUENCE [LARGE SCALE GENOMIC DNA]</scope>
    <source>
        <strain evidence="3 4">AN110305</strain>
    </source>
</reference>
<comment type="caution">
    <text evidence="3">The sequence shown here is derived from an EMBL/GenBank/DDBJ whole genome shotgun (WGS) entry which is preliminary data.</text>
</comment>
<dbReference type="RefSeq" id="WP_149855143.1">
    <property type="nucleotide sequence ID" value="NZ_VUOB01000108.1"/>
</dbReference>
<dbReference type="InterPro" id="IPR003010">
    <property type="entry name" value="C-N_Hydrolase"/>
</dbReference>
<evidence type="ECO:0000313" key="3">
    <source>
        <dbReference type="EMBL" id="KAA2247672.1"/>
    </source>
</evidence>
<dbReference type="CDD" id="cd07197">
    <property type="entry name" value="nitrilase"/>
    <property type="match status" value="1"/>
</dbReference>
<dbReference type="Gene3D" id="3.60.110.10">
    <property type="entry name" value="Carbon-nitrogen hydrolase"/>
    <property type="match status" value="1"/>
</dbReference>
<dbReference type="PANTHER" id="PTHR23088:SF27">
    <property type="entry name" value="DEAMINATED GLUTATHIONE AMIDASE"/>
    <property type="match status" value="1"/>
</dbReference>
<dbReference type="SUPFAM" id="SSF56317">
    <property type="entry name" value="Carbon-nitrogen hydrolase"/>
    <property type="match status" value="1"/>
</dbReference>
<dbReference type="GO" id="GO:0016787">
    <property type="term" value="F:hydrolase activity"/>
    <property type="evidence" value="ECO:0007669"/>
    <property type="project" value="UniProtKB-KW"/>
</dbReference>
<reference evidence="3 4" key="2">
    <citation type="submission" date="2019-09" db="EMBL/GenBank/DDBJ databases">
        <authorList>
            <person name="Jin C."/>
        </authorList>
    </citation>
    <scope>NUCLEOTIDE SEQUENCE [LARGE SCALE GENOMIC DNA]</scope>
    <source>
        <strain evidence="3 4">AN110305</strain>
    </source>
</reference>
<dbReference type="Proteomes" id="UP000323454">
    <property type="component" value="Unassembled WGS sequence"/>
</dbReference>
<dbReference type="PANTHER" id="PTHR23088">
    <property type="entry name" value="NITRILASE-RELATED"/>
    <property type="match status" value="1"/>
</dbReference>
<dbReference type="PROSITE" id="PS50263">
    <property type="entry name" value="CN_HYDROLASE"/>
    <property type="match status" value="1"/>
</dbReference>
<proteinExistence type="inferred from homology"/>
<dbReference type="InterPro" id="IPR036526">
    <property type="entry name" value="C-N_Hydrolase_sf"/>
</dbReference>
<organism evidence="3 4">
    <name type="scientific">Solihabitans fulvus</name>
    <dbReference type="NCBI Taxonomy" id="1892852"/>
    <lineage>
        <taxon>Bacteria</taxon>
        <taxon>Bacillati</taxon>
        <taxon>Actinomycetota</taxon>
        <taxon>Actinomycetes</taxon>
        <taxon>Pseudonocardiales</taxon>
        <taxon>Pseudonocardiaceae</taxon>
        <taxon>Solihabitans</taxon>
    </lineage>
</organism>
<protein>
    <submittedName>
        <fullName evidence="3">Carbon-nitrogen hydrolase family protein</fullName>
    </submittedName>
</protein>
<comment type="similarity">
    <text evidence="1">Belongs to the carbon-nitrogen hydrolase superfamily. NIT1/NIT2 family.</text>
</comment>
<dbReference type="EMBL" id="VUOB01000108">
    <property type="protein sequence ID" value="KAA2247672.1"/>
    <property type="molecule type" value="Genomic_DNA"/>
</dbReference>
<evidence type="ECO:0000259" key="2">
    <source>
        <dbReference type="PROSITE" id="PS50263"/>
    </source>
</evidence>
<dbReference type="OrthoDB" id="9811121at2"/>
<evidence type="ECO:0000256" key="1">
    <source>
        <dbReference type="ARBA" id="ARBA00010613"/>
    </source>
</evidence>
<accession>A0A5B2WAW2</accession>
<keyword evidence="4" id="KW-1185">Reference proteome</keyword>
<gene>
    <name evidence="3" type="ORF">F0L68_40015</name>
</gene>
<dbReference type="AlphaFoldDB" id="A0A5B2WAW2"/>
<sequence length="283" mass="31052">MTDTFRLAVAQSEVTCDPAANGDAVRKLMVAAREQGARMAQFPEGAISGYPSGQAAKRELAGWRVDWAAVRAELERTAELAADLSLWVVLGGNHRLTEPHRPRNSLYVISPAGEPVARYDKRFLSHTEIGDWYSPGFEPLVFDVDGFRFGCALCIEVNFPEVFLEYRALDVDCVLFSSYSRDPVFDVLARGHAAAHNYWIGVSVPAQCSDAMPAGVVGPHGYRLASCPDDGAPALVCVDLDRAAPEVEVALRLARPWRTSARAGEPYAAHRFDDPRSADRTRF</sequence>
<evidence type="ECO:0000313" key="4">
    <source>
        <dbReference type="Proteomes" id="UP000323454"/>
    </source>
</evidence>